<evidence type="ECO:0000259" key="1">
    <source>
        <dbReference type="Pfam" id="PF00293"/>
    </source>
</evidence>
<dbReference type="Gene3D" id="3.90.79.10">
    <property type="entry name" value="Nucleoside Triphosphate Pyrophosphohydrolase"/>
    <property type="match status" value="1"/>
</dbReference>
<sequence length="188" mass="20777">MGIDLSTDARASLRSSFAILDTPYVWRHVTSRFKGEVPSRERTSHVHVVPFIGDRAVLLRTEEDGWSTPGGTLLEGEGIDAAVTREVAEAIGGRTERFELFGQWDSSTTQENAYRPWLPHPRFALALGWADVVITGPPEKLGGVEDKTVLEIAILPIERAADRLTANDRPHLAALYSLAHQIRRASAR</sequence>
<dbReference type="EMBL" id="JBHSBB010000030">
    <property type="protein sequence ID" value="MFC4035979.1"/>
    <property type="molecule type" value="Genomic_DNA"/>
</dbReference>
<proteinExistence type="predicted"/>
<protein>
    <submittedName>
        <fullName evidence="2">NUDIX domain-containing protein</fullName>
    </submittedName>
</protein>
<evidence type="ECO:0000313" key="3">
    <source>
        <dbReference type="Proteomes" id="UP001595765"/>
    </source>
</evidence>
<dbReference type="InterPro" id="IPR000086">
    <property type="entry name" value="NUDIX_hydrolase_dom"/>
</dbReference>
<reference evidence="3" key="1">
    <citation type="journal article" date="2019" name="Int. J. Syst. Evol. Microbiol.">
        <title>The Global Catalogue of Microorganisms (GCM) 10K type strain sequencing project: providing services to taxonomists for standard genome sequencing and annotation.</title>
        <authorList>
            <consortium name="The Broad Institute Genomics Platform"/>
            <consortium name="The Broad Institute Genome Sequencing Center for Infectious Disease"/>
            <person name="Wu L."/>
            <person name="Ma J."/>
        </authorList>
    </citation>
    <scope>NUCLEOTIDE SEQUENCE [LARGE SCALE GENOMIC DNA]</scope>
    <source>
        <strain evidence="3">CGMCC 4.7237</strain>
    </source>
</reference>
<organism evidence="2 3">
    <name type="scientific">Streptomyces polygonati</name>
    <dbReference type="NCBI Taxonomy" id="1617087"/>
    <lineage>
        <taxon>Bacteria</taxon>
        <taxon>Bacillati</taxon>
        <taxon>Actinomycetota</taxon>
        <taxon>Actinomycetes</taxon>
        <taxon>Kitasatosporales</taxon>
        <taxon>Streptomycetaceae</taxon>
        <taxon>Streptomyces</taxon>
    </lineage>
</organism>
<dbReference type="SUPFAM" id="SSF55811">
    <property type="entry name" value="Nudix"/>
    <property type="match status" value="1"/>
</dbReference>
<feature type="domain" description="Nudix hydrolase" evidence="1">
    <location>
        <begin position="45"/>
        <end position="173"/>
    </location>
</feature>
<dbReference type="Proteomes" id="UP001595765">
    <property type="component" value="Unassembled WGS sequence"/>
</dbReference>
<evidence type="ECO:0000313" key="2">
    <source>
        <dbReference type="EMBL" id="MFC4035979.1"/>
    </source>
</evidence>
<gene>
    <name evidence="2" type="ORF">ACFO3J_31615</name>
</gene>
<dbReference type="Pfam" id="PF00293">
    <property type="entry name" value="NUDIX"/>
    <property type="match status" value="1"/>
</dbReference>
<dbReference type="RefSeq" id="WP_386436856.1">
    <property type="nucleotide sequence ID" value="NZ_JBHSBB010000030.1"/>
</dbReference>
<name>A0ABV8HYE6_9ACTN</name>
<accession>A0ABV8HYE6</accession>
<comment type="caution">
    <text evidence="2">The sequence shown here is derived from an EMBL/GenBank/DDBJ whole genome shotgun (WGS) entry which is preliminary data.</text>
</comment>
<dbReference type="InterPro" id="IPR015797">
    <property type="entry name" value="NUDIX_hydrolase-like_dom_sf"/>
</dbReference>
<keyword evidence="3" id="KW-1185">Reference proteome</keyword>